<protein>
    <submittedName>
        <fullName evidence="8">ABC transporter permease</fullName>
    </submittedName>
</protein>
<dbReference type="RefSeq" id="WP_259541404.1">
    <property type="nucleotide sequence ID" value="NZ_JANLCJ010000010.1"/>
</dbReference>
<feature type="transmembrane region" description="Helical" evidence="7">
    <location>
        <begin position="63"/>
        <end position="83"/>
    </location>
</feature>
<evidence type="ECO:0000256" key="7">
    <source>
        <dbReference type="SAM" id="Phobius"/>
    </source>
</evidence>
<evidence type="ECO:0000256" key="1">
    <source>
        <dbReference type="ARBA" id="ARBA00004651"/>
    </source>
</evidence>
<evidence type="ECO:0000313" key="8">
    <source>
        <dbReference type="EMBL" id="MCS5735966.1"/>
    </source>
</evidence>
<feature type="transmembrane region" description="Helical" evidence="7">
    <location>
        <begin position="168"/>
        <end position="187"/>
    </location>
</feature>
<dbReference type="PANTHER" id="PTHR32196">
    <property type="entry name" value="ABC TRANSPORTER PERMEASE PROTEIN YPHD-RELATED-RELATED"/>
    <property type="match status" value="1"/>
</dbReference>
<keyword evidence="5 7" id="KW-0472">Membrane</keyword>
<evidence type="ECO:0000256" key="2">
    <source>
        <dbReference type="ARBA" id="ARBA00022475"/>
    </source>
</evidence>
<feature type="transmembrane region" description="Helical" evidence="7">
    <location>
        <begin position="292"/>
        <end position="311"/>
    </location>
</feature>
<keyword evidence="4 7" id="KW-1133">Transmembrane helix</keyword>
<dbReference type="EMBL" id="JANLCJ010000010">
    <property type="protein sequence ID" value="MCS5735966.1"/>
    <property type="molecule type" value="Genomic_DNA"/>
</dbReference>
<organism evidence="8 9">
    <name type="scientific">Herbiconiux daphne</name>
    <dbReference type="NCBI Taxonomy" id="2970914"/>
    <lineage>
        <taxon>Bacteria</taxon>
        <taxon>Bacillati</taxon>
        <taxon>Actinomycetota</taxon>
        <taxon>Actinomycetes</taxon>
        <taxon>Micrococcales</taxon>
        <taxon>Microbacteriaceae</taxon>
        <taxon>Herbiconiux</taxon>
    </lineage>
</organism>
<evidence type="ECO:0000256" key="3">
    <source>
        <dbReference type="ARBA" id="ARBA00022692"/>
    </source>
</evidence>
<feature type="transmembrane region" description="Helical" evidence="7">
    <location>
        <begin position="95"/>
        <end position="115"/>
    </location>
</feature>
<comment type="caution">
    <text evidence="8">The sequence shown here is derived from an EMBL/GenBank/DDBJ whole genome shotgun (WGS) entry which is preliminary data.</text>
</comment>
<dbReference type="Pfam" id="PF02653">
    <property type="entry name" value="BPD_transp_2"/>
    <property type="match status" value="1"/>
</dbReference>
<feature type="transmembrane region" description="Helical" evidence="7">
    <location>
        <begin position="343"/>
        <end position="360"/>
    </location>
</feature>
<dbReference type="PANTHER" id="PTHR32196:SF72">
    <property type="entry name" value="RIBOSE IMPORT PERMEASE PROTEIN RBSC"/>
    <property type="match status" value="1"/>
</dbReference>
<reference evidence="8" key="1">
    <citation type="submission" date="2022-08" db="EMBL/GenBank/DDBJ databases">
        <authorList>
            <person name="Deng Y."/>
            <person name="Han X.-F."/>
            <person name="Zhang Y.-Q."/>
        </authorList>
    </citation>
    <scope>NUCLEOTIDE SEQUENCE</scope>
    <source>
        <strain evidence="8">CPCC 203386</strain>
    </source>
</reference>
<dbReference type="CDD" id="cd06579">
    <property type="entry name" value="TM_PBP1_transp_AraH_like"/>
    <property type="match status" value="1"/>
</dbReference>
<evidence type="ECO:0000256" key="5">
    <source>
        <dbReference type="ARBA" id="ARBA00023136"/>
    </source>
</evidence>
<keyword evidence="9" id="KW-1185">Reference proteome</keyword>
<comment type="subcellular location">
    <subcellularLocation>
        <location evidence="1">Cell membrane</location>
        <topology evidence="1">Multi-pass membrane protein</topology>
    </subcellularLocation>
</comment>
<keyword evidence="3 7" id="KW-0812">Transmembrane</keyword>
<proteinExistence type="predicted"/>
<gene>
    <name evidence="8" type="ORF">N1032_19685</name>
</gene>
<evidence type="ECO:0000313" key="9">
    <source>
        <dbReference type="Proteomes" id="UP001165586"/>
    </source>
</evidence>
<sequence length="365" mass="36638">MTTPGTSAPDTVGTPASTGPLGTAPGVDTSPAGIDRAEGVGGSAPESPRGSHASFLSRVPRSVWPLLAFLVLFGIGGIIRPNLITIDSLIGTATFAIILAIASFGQTIAVIQAGIDLSVPNTIGFSALAFLTLVGPLGPVGAFVAALAAGAVIGFFNGVVISKLGLTPIVTTIAMNGLLFGVILLAFNFSELTVTPDFVIAITSAKISVFGISMAAVLPLGLALMVVLQLVLSFTGWGRSLFVVGSAAETARLAGLPVDRIRITGYMLSGLLAAFAGIVIVGYYQQASATMGASYLLASVAAVVVGGASIFGGRGSVVGTVGGALVLGQVSTLVTVLNLGANIQQLIYGAIILIVISLYGRRRAA</sequence>
<feature type="transmembrane region" description="Helical" evidence="7">
    <location>
        <begin position="266"/>
        <end position="286"/>
    </location>
</feature>
<name>A0ABT2H7Q6_9MICO</name>
<accession>A0ABT2H7Q6</accession>
<evidence type="ECO:0000256" key="6">
    <source>
        <dbReference type="SAM" id="MobiDB-lite"/>
    </source>
</evidence>
<feature type="transmembrane region" description="Helical" evidence="7">
    <location>
        <begin position="207"/>
        <end position="232"/>
    </location>
</feature>
<dbReference type="Proteomes" id="UP001165586">
    <property type="component" value="Unassembled WGS sequence"/>
</dbReference>
<feature type="transmembrane region" description="Helical" evidence="7">
    <location>
        <begin position="127"/>
        <end position="156"/>
    </location>
</feature>
<feature type="compositionally biased region" description="Polar residues" evidence="6">
    <location>
        <begin position="1"/>
        <end position="17"/>
    </location>
</feature>
<dbReference type="InterPro" id="IPR001851">
    <property type="entry name" value="ABC_transp_permease"/>
</dbReference>
<feature type="region of interest" description="Disordered" evidence="6">
    <location>
        <begin position="1"/>
        <end position="51"/>
    </location>
</feature>
<keyword evidence="2" id="KW-1003">Cell membrane</keyword>
<evidence type="ECO:0000256" key="4">
    <source>
        <dbReference type="ARBA" id="ARBA00022989"/>
    </source>
</evidence>